<dbReference type="EMBL" id="BMAW01056929">
    <property type="protein sequence ID" value="GFT08329.1"/>
    <property type="molecule type" value="Genomic_DNA"/>
</dbReference>
<dbReference type="Proteomes" id="UP000887013">
    <property type="component" value="Unassembled WGS sequence"/>
</dbReference>
<name>A0A8X6PJ62_NEPPI</name>
<protein>
    <submittedName>
        <fullName evidence="2">Uncharacterized protein</fullName>
    </submittedName>
</protein>
<reference evidence="2" key="1">
    <citation type="submission" date="2020-08" db="EMBL/GenBank/DDBJ databases">
        <title>Multicomponent nature underlies the extraordinary mechanical properties of spider dragline silk.</title>
        <authorList>
            <person name="Kono N."/>
            <person name="Nakamura H."/>
            <person name="Mori M."/>
            <person name="Yoshida Y."/>
            <person name="Ohtoshi R."/>
            <person name="Malay A.D."/>
            <person name="Moran D.A.P."/>
            <person name="Tomita M."/>
            <person name="Numata K."/>
            <person name="Arakawa K."/>
        </authorList>
    </citation>
    <scope>NUCLEOTIDE SEQUENCE</scope>
</reference>
<dbReference type="AlphaFoldDB" id="A0A8X6PJ62"/>
<accession>A0A8X6PJ62</accession>
<gene>
    <name evidence="1" type="ORF">NPIL_233191</name>
    <name evidence="2" type="ORF">NPIL_378631</name>
</gene>
<dbReference type="EMBL" id="BMAW01115781">
    <property type="protein sequence ID" value="GFT67627.1"/>
    <property type="molecule type" value="Genomic_DNA"/>
</dbReference>
<evidence type="ECO:0000313" key="2">
    <source>
        <dbReference type="EMBL" id="GFT67627.1"/>
    </source>
</evidence>
<comment type="caution">
    <text evidence="2">The sequence shown here is derived from an EMBL/GenBank/DDBJ whole genome shotgun (WGS) entry which is preliminary data.</text>
</comment>
<evidence type="ECO:0000313" key="1">
    <source>
        <dbReference type="EMBL" id="GFT08329.1"/>
    </source>
</evidence>
<keyword evidence="3" id="KW-1185">Reference proteome</keyword>
<evidence type="ECO:0000313" key="3">
    <source>
        <dbReference type="Proteomes" id="UP000887013"/>
    </source>
</evidence>
<organism evidence="2 3">
    <name type="scientific">Nephila pilipes</name>
    <name type="common">Giant wood spider</name>
    <name type="synonym">Nephila maculata</name>
    <dbReference type="NCBI Taxonomy" id="299642"/>
    <lineage>
        <taxon>Eukaryota</taxon>
        <taxon>Metazoa</taxon>
        <taxon>Ecdysozoa</taxon>
        <taxon>Arthropoda</taxon>
        <taxon>Chelicerata</taxon>
        <taxon>Arachnida</taxon>
        <taxon>Araneae</taxon>
        <taxon>Araneomorphae</taxon>
        <taxon>Entelegynae</taxon>
        <taxon>Araneoidea</taxon>
        <taxon>Nephilidae</taxon>
        <taxon>Nephila</taxon>
    </lineage>
</organism>
<proteinExistence type="predicted"/>
<sequence length="138" mass="16274">MVPYSKQVIEPILPKEVTDVHTVVVDSSLLQLYQERRGHRDKRYFRNASKGYERINQYAVNHKVCFEDHETWAHTNLIEDLWSSIKKSLCGQCSCVKQFDLYLAEFMRQKVSKTSSPYELNIFMDSKVKVYSQTQELC</sequence>